<keyword evidence="7 9" id="KW-1133">Transmembrane helix</keyword>
<comment type="caution">
    <text evidence="10">The sequence shown here is derived from an EMBL/GenBank/DDBJ whole genome shotgun (WGS) entry which is preliminary data.</text>
</comment>
<protein>
    <recommendedName>
        <fullName evidence="9">Cobalamin biosynthesis protein CobD</fullName>
    </recommendedName>
</protein>
<dbReference type="AlphaFoldDB" id="A0A9E5JPT2"/>
<evidence type="ECO:0000256" key="7">
    <source>
        <dbReference type="ARBA" id="ARBA00022989"/>
    </source>
</evidence>
<feature type="transmembrane region" description="Helical" evidence="9">
    <location>
        <begin position="67"/>
        <end position="97"/>
    </location>
</feature>
<evidence type="ECO:0000256" key="9">
    <source>
        <dbReference type="HAMAP-Rule" id="MF_00024"/>
    </source>
</evidence>
<evidence type="ECO:0000256" key="5">
    <source>
        <dbReference type="ARBA" id="ARBA00022573"/>
    </source>
</evidence>
<evidence type="ECO:0000256" key="6">
    <source>
        <dbReference type="ARBA" id="ARBA00022692"/>
    </source>
</evidence>
<dbReference type="GO" id="GO:0005886">
    <property type="term" value="C:plasma membrane"/>
    <property type="evidence" value="ECO:0007669"/>
    <property type="project" value="UniProtKB-SubCell"/>
</dbReference>
<reference evidence="10" key="1">
    <citation type="submission" date="2020-03" db="EMBL/GenBank/DDBJ databases">
        <authorList>
            <person name="Guo F."/>
        </authorList>
    </citation>
    <scope>NUCLEOTIDE SEQUENCE</scope>
    <source>
        <strain evidence="10">JCM 30134</strain>
    </source>
</reference>
<evidence type="ECO:0000256" key="3">
    <source>
        <dbReference type="ARBA" id="ARBA00006263"/>
    </source>
</evidence>
<dbReference type="HAMAP" id="MF_00024">
    <property type="entry name" value="CobD_CbiB"/>
    <property type="match status" value="1"/>
</dbReference>
<comment type="similarity">
    <text evidence="3 9">Belongs to the CobD/CbiB family.</text>
</comment>
<comment type="function">
    <text evidence="9">Converts cobyric acid to cobinamide by the addition of aminopropanol on the F carboxylic group.</text>
</comment>
<feature type="transmembrane region" description="Helical" evidence="9">
    <location>
        <begin position="186"/>
        <end position="207"/>
    </location>
</feature>
<dbReference type="RefSeq" id="WP_167181110.1">
    <property type="nucleotide sequence ID" value="NZ_JAAONZ010000001.1"/>
</dbReference>
<evidence type="ECO:0000256" key="8">
    <source>
        <dbReference type="ARBA" id="ARBA00023136"/>
    </source>
</evidence>
<dbReference type="PANTHER" id="PTHR34308">
    <property type="entry name" value="COBALAMIN BIOSYNTHESIS PROTEIN CBIB"/>
    <property type="match status" value="1"/>
</dbReference>
<sequence>MLAFSPWILPGLALLALWLDRLVGEPARYHPLIGFGTLAMKLEARWNPHLRGSQSAAQPAGEAVNGIFSGACLATLAGVGAWLLLVLPLPVCIAWLWYGGAGLDNAGPWATGFTSVLVIVCVYVSVGWQSLREHGQAVATAFSEQGLEAAKTQVARIVSRDTESMDESAVARATIESVLENGSDAIFAPLFWFAVLGPAGAVLYRLANTLDAMWGYRTPRLQAFGYCSAKMDDLLNWLPARLTALSYAALGRTSSALRCWQRQARHCASPNGGPVMCSGAGALGVVLGGGAFYHGEWQSRPVMGEGQDTKIDDIPRSIRLVDQTVWLWLSTAMLLSLCGWL</sequence>
<comment type="caution">
    <text evidence="9">Lacks conserved residue(s) required for the propagation of feature annotation.</text>
</comment>
<feature type="transmembrane region" description="Helical" evidence="9">
    <location>
        <begin position="109"/>
        <end position="128"/>
    </location>
</feature>
<dbReference type="InterPro" id="IPR004485">
    <property type="entry name" value="Cobalamin_biosynth_CobD/CbiB"/>
</dbReference>
<organism evidence="10 11">
    <name type="scientific">Pseudomaricurvus hydrocarbonicus</name>
    <dbReference type="NCBI Taxonomy" id="1470433"/>
    <lineage>
        <taxon>Bacteria</taxon>
        <taxon>Pseudomonadati</taxon>
        <taxon>Pseudomonadota</taxon>
        <taxon>Gammaproteobacteria</taxon>
        <taxon>Cellvibrionales</taxon>
        <taxon>Cellvibrionaceae</taxon>
        <taxon>Pseudomaricurvus</taxon>
    </lineage>
</organism>
<dbReference type="GO" id="GO:0048472">
    <property type="term" value="F:threonine-phosphate decarboxylase activity"/>
    <property type="evidence" value="ECO:0007669"/>
    <property type="project" value="InterPro"/>
</dbReference>
<keyword evidence="11" id="KW-1185">Reference proteome</keyword>
<dbReference type="GO" id="GO:0009236">
    <property type="term" value="P:cobalamin biosynthetic process"/>
    <property type="evidence" value="ECO:0007669"/>
    <property type="project" value="UniProtKB-UniRule"/>
</dbReference>
<keyword evidence="4 9" id="KW-1003">Cell membrane</keyword>
<dbReference type="Pfam" id="PF03186">
    <property type="entry name" value="CobD_Cbib"/>
    <property type="match status" value="1"/>
</dbReference>
<keyword evidence="5 9" id="KW-0169">Cobalamin biosynthesis</keyword>
<evidence type="ECO:0000313" key="11">
    <source>
        <dbReference type="Proteomes" id="UP000787472"/>
    </source>
</evidence>
<name>A0A9E5JPT2_9GAMM</name>
<comment type="pathway">
    <text evidence="2 9">Cofactor biosynthesis; adenosylcobalamin biosynthesis.</text>
</comment>
<evidence type="ECO:0000256" key="2">
    <source>
        <dbReference type="ARBA" id="ARBA00004953"/>
    </source>
</evidence>
<evidence type="ECO:0000256" key="1">
    <source>
        <dbReference type="ARBA" id="ARBA00004651"/>
    </source>
</evidence>
<evidence type="ECO:0000256" key="4">
    <source>
        <dbReference type="ARBA" id="ARBA00022475"/>
    </source>
</evidence>
<dbReference type="Proteomes" id="UP000787472">
    <property type="component" value="Unassembled WGS sequence"/>
</dbReference>
<gene>
    <name evidence="9" type="primary">cobD</name>
    <name evidence="10" type="ORF">G8770_01700</name>
</gene>
<accession>A0A9E5JPT2</accession>
<evidence type="ECO:0000313" key="10">
    <source>
        <dbReference type="EMBL" id="NHO64259.1"/>
    </source>
</evidence>
<keyword evidence="8 9" id="KW-0472">Membrane</keyword>
<dbReference type="PANTHER" id="PTHR34308:SF1">
    <property type="entry name" value="COBALAMIN BIOSYNTHESIS PROTEIN CBIB"/>
    <property type="match status" value="1"/>
</dbReference>
<dbReference type="GO" id="GO:0015420">
    <property type="term" value="F:ABC-type vitamin B12 transporter activity"/>
    <property type="evidence" value="ECO:0007669"/>
    <property type="project" value="UniProtKB-UniRule"/>
</dbReference>
<dbReference type="EMBL" id="JAAONZ010000001">
    <property type="protein sequence ID" value="NHO64259.1"/>
    <property type="molecule type" value="Genomic_DNA"/>
</dbReference>
<keyword evidence="6 9" id="KW-0812">Transmembrane</keyword>
<comment type="subcellular location">
    <subcellularLocation>
        <location evidence="1 9">Cell membrane</location>
        <topology evidence="1 9">Multi-pass membrane protein</topology>
    </subcellularLocation>
</comment>
<proteinExistence type="inferred from homology"/>